<keyword evidence="1" id="KW-0805">Transcription regulation</keyword>
<evidence type="ECO:0000256" key="2">
    <source>
        <dbReference type="ARBA" id="ARBA00023163"/>
    </source>
</evidence>
<evidence type="ECO:0000256" key="3">
    <source>
        <dbReference type="SAM" id="Coils"/>
    </source>
</evidence>
<name>A6MTW1_TETTH</name>
<dbReference type="SMART" id="SM00317">
    <property type="entry name" value="SET"/>
    <property type="match status" value="1"/>
</dbReference>
<keyword evidence="5" id="KW-0489">Methyltransferase</keyword>
<dbReference type="GO" id="GO:0035098">
    <property type="term" value="C:ESC/E(Z) complex"/>
    <property type="evidence" value="ECO:0007669"/>
    <property type="project" value="TreeGrafter"/>
</dbReference>
<feature type="coiled-coil region" evidence="3">
    <location>
        <begin position="67"/>
        <end position="94"/>
    </location>
</feature>
<dbReference type="GO" id="GO:0003682">
    <property type="term" value="F:chromatin binding"/>
    <property type="evidence" value="ECO:0007669"/>
    <property type="project" value="TreeGrafter"/>
</dbReference>
<dbReference type="Pfam" id="PF00856">
    <property type="entry name" value="SET"/>
    <property type="match status" value="1"/>
</dbReference>
<accession>A6MTW1</accession>
<dbReference type="InterPro" id="IPR045318">
    <property type="entry name" value="EZH1/2-like"/>
</dbReference>
<dbReference type="PANTHER" id="PTHR45747">
    <property type="entry name" value="HISTONE-LYSINE N-METHYLTRANSFERASE E(Z)"/>
    <property type="match status" value="1"/>
</dbReference>
<keyword evidence="5" id="KW-0808">Transferase</keyword>
<dbReference type="InterPro" id="IPR001214">
    <property type="entry name" value="SET_dom"/>
</dbReference>
<keyword evidence="2" id="KW-0804">Transcription</keyword>
<dbReference type="GO" id="GO:0032259">
    <property type="term" value="P:methylation"/>
    <property type="evidence" value="ECO:0007669"/>
    <property type="project" value="UniProtKB-KW"/>
</dbReference>
<dbReference type="AlphaFoldDB" id="A6MTW1"/>
<sequence>MDPKFEIQLRAQEQDLQEQNFFNLDINDQQKIKEGMVKVIASAYIRFKMAFRACCWKGYSDNDIYIQQNLQKGIAEHQNKVKRIKKKVQNFFQSEMSIEPHQFVVQILKNRDQVYSGGIFQHVNSYVQINESIKDEKTKYLYRDVENIGLKKSDQVNHQESQQAKQLKENQKKILQSISSTYITKYTELLLKCIIKDIQYYYGYNFRVLKIFQIEFAKNSDFRIPHIWWSAFQDRYRMLIEFKRNEHEKKKKFKLNVFKNNYFLCPICIQYNCMIHKSCNDIHYLKNDNWTPLFDKNIPKHQLHIDKIKDFLTMYNGTNYAHKFMCKDHEFCFRNQLNKNKQDLISVQQHKFNCLNKRWINMLLYFADCFTFQNPCFLTIIINMSTSNDDLKFQCKDIYQYLKSVRPQYYSLERIQNEINAFIQSREKEYLKLLSKDSENILDDKYIQKHFYHIPDQKQEILNQLKELSEMLKCNYTPCFHTGVCDGENGCRCYRNRDLIEKMQKRIDKLKHIQKKEKKHTKKVLELSFDNNSIDSNEEDDDEESSDLQYMTYQEIISKFLHECERFCGCPNYCRSKNKKLGCNCLNDMTCQTDKNCQCRSKLRECDPEVCRCFCNRNARTIQKFGLNIDYCTNSQALYNCKPRVLLGKSLVCEGLGLFAGQDFKKNQYIGCYIGEIINEKQGTERQEVQQPQGISYLFMLNKETDVDSFRYGNKMRYVNHNCGSMANCKVDVIYNRGINIVRFSAKEDIQKGQEIYFDYNRNYQIEWMKYFNEYYDKFEQEEKKQQVQKKIISKFIKN</sequence>
<dbReference type="GO" id="GO:0031507">
    <property type="term" value="P:heterochromatin formation"/>
    <property type="evidence" value="ECO:0007669"/>
    <property type="project" value="TreeGrafter"/>
</dbReference>
<dbReference type="PROSITE" id="PS50280">
    <property type="entry name" value="SET"/>
    <property type="match status" value="1"/>
</dbReference>
<evidence type="ECO:0000259" key="4">
    <source>
        <dbReference type="PROSITE" id="PS50280"/>
    </source>
</evidence>
<dbReference type="EMBL" id="EF446990">
    <property type="protein sequence ID" value="ABP94015.1"/>
    <property type="molecule type" value="mRNA"/>
</dbReference>
<evidence type="ECO:0000313" key="5">
    <source>
        <dbReference type="EMBL" id="ABP94015.1"/>
    </source>
</evidence>
<proteinExistence type="evidence at transcript level"/>
<feature type="domain" description="SET" evidence="4">
    <location>
        <begin position="643"/>
        <end position="761"/>
    </location>
</feature>
<dbReference type="SUPFAM" id="SSF82199">
    <property type="entry name" value="SET domain"/>
    <property type="match status" value="1"/>
</dbReference>
<organism evidence="5">
    <name type="scientific">Tetrahymena thermophila</name>
    <dbReference type="NCBI Taxonomy" id="5911"/>
    <lineage>
        <taxon>Eukaryota</taxon>
        <taxon>Sar</taxon>
        <taxon>Alveolata</taxon>
        <taxon>Ciliophora</taxon>
        <taxon>Intramacronucleata</taxon>
        <taxon>Oligohymenophorea</taxon>
        <taxon>Hymenostomatida</taxon>
        <taxon>Tetrahymenina</taxon>
        <taxon>Tetrahymenidae</taxon>
        <taxon>Tetrahymena</taxon>
    </lineage>
</organism>
<dbReference type="InterPro" id="IPR046341">
    <property type="entry name" value="SET_dom_sf"/>
</dbReference>
<reference evidence="5" key="1">
    <citation type="journal article" date="2007" name="Genes Dev.">
        <title>RNAi-dependent H3K27 methylation is required for heterochromatin formation and DNA elimination in Tetrahymena.</title>
        <authorList>
            <person name="Liu Y."/>
            <person name="Taverna S.D."/>
            <person name="Muratore T.L."/>
            <person name="Shabanowitz J."/>
            <person name="Hunt D.F."/>
            <person name="Allis C.D."/>
        </authorList>
    </citation>
    <scope>NUCLEOTIDE SEQUENCE</scope>
</reference>
<protein>
    <submittedName>
        <fullName evidence="5">Methyltransferase Ezl1p</fullName>
    </submittedName>
</protein>
<dbReference type="GO" id="GO:0046976">
    <property type="term" value="F:histone H3K27 methyltransferase activity"/>
    <property type="evidence" value="ECO:0007669"/>
    <property type="project" value="TreeGrafter"/>
</dbReference>
<keyword evidence="3" id="KW-0175">Coiled coil</keyword>
<dbReference type="PANTHER" id="PTHR45747:SF4">
    <property type="entry name" value="HISTONE-LYSINE N-METHYLTRANSFERASE E(Z)"/>
    <property type="match status" value="1"/>
</dbReference>
<evidence type="ECO:0000256" key="1">
    <source>
        <dbReference type="ARBA" id="ARBA00023015"/>
    </source>
</evidence>
<gene>
    <name evidence="5" type="primary">EZL1</name>
</gene>
<dbReference type="Gene3D" id="2.170.270.10">
    <property type="entry name" value="SET domain"/>
    <property type="match status" value="1"/>
</dbReference>